<keyword evidence="3" id="KW-1185">Reference proteome</keyword>
<dbReference type="KEGG" id="acru:HHL28_04940"/>
<reference evidence="2" key="1">
    <citation type="submission" date="2020-04" db="EMBL/GenBank/DDBJ databases">
        <title>A desert anoxygenic phototrophic bacterium fixes CO2 using RubisCO under aerobic conditions.</title>
        <authorList>
            <person name="Tang K."/>
        </authorList>
    </citation>
    <scope>NUCLEOTIDE SEQUENCE [LARGE SCALE GENOMIC DNA]</scope>
    <source>
        <strain evidence="2">MIMtkB3</strain>
    </source>
</reference>
<proteinExistence type="predicted"/>
<evidence type="ECO:0000313" key="2">
    <source>
        <dbReference type="EMBL" id="QJE72529.1"/>
    </source>
</evidence>
<dbReference type="EMBL" id="CP051775">
    <property type="protein sequence ID" value="QJE72529.1"/>
    <property type="molecule type" value="Genomic_DNA"/>
</dbReference>
<dbReference type="AlphaFoldDB" id="A0A858R4X6"/>
<gene>
    <name evidence="2" type="ORF">HHL28_04940</name>
</gene>
<accession>A0A858R4X6</accession>
<organism evidence="2 3">
    <name type="scientific">Aerophototrophica crusticola</name>
    <dbReference type="NCBI Taxonomy" id="1709002"/>
    <lineage>
        <taxon>Bacteria</taxon>
        <taxon>Pseudomonadati</taxon>
        <taxon>Pseudomonadota</taxon>
        <taxon>Alphaproteobacteria</taxon>
        <taxon>Rhodospirillales</taxon>
        <taxon>Rhodospirillaceae</taxon>
        <taxon>Aerophototrophica</taxon>
    </lineage>
</organism>
<evidence type="ECO:0000256" key="1">
    <source>
        <dbReference type="SAM" id="MobiDB-lite"/>
    </source>
</evidence>
<evidence type="ECO:0000313" key="3">
    <source>
        <dbReference type="Proteomes" id="UP000501891"/>
    </source>
</evidence>
<feature type="region of interest" description="Disordered" evidence="1">
    <location>
        <begin position="102"/>
        <end position="132"/>
    </location>
</feature>
<sequence length="132" mass="14017">MCGLAGAARANPSWRRHASPSLPRRPAGSTLLALVACGEKGPQIDEAGARKIENGIKQQLPLYLADSPGSYTIEIQGGPVAKPAKDHYEVTLPGCWPTWPTAQARSTPACSPPRSPRWRTATTSSRPPCPPP</sequence>
<protein>
    <submittedName>
        <fullName evidence="2">Uncharacterized protein</fullName>
    </submittedName>
</protein>
<name>A0A858R4X6_9PROT</name>
<feature type="region of interest" description="Disordered" evidence="1">
    <location>
        <begin position="1"/>
        <end position="26"/>
    </location>
</feature>
<dbReference type="Proteomes" id="UP000501891">
    <property type="component" value="Chromosome"/>
</dbReference>